<dbReference type="Pfam" id="PF09037">
    <property type="entry name" value="Sulphotransf"/>
    <property type="match status" value="1"/>
</dbReference>
<proteinExistence type="predicted"/>
<evidence type="ECO:0000313" key="2">
    <source>
        <dbReference type="EMBL" id="GFO64804.1"/>
    </source>
</evidence>
<name>A0A6V8MY94_9BACT</name>
<gene>
    <name evidence="2" type="ORF">GMPD_27230</name>
    <name evidence="3" type="ORF">M1B72_05155</name>
</gene>
<dbReference type="InterPro" id="IPR024628">
    <property type="entry name" value="Sulfotransferase_Stf0_dom"/>
</dbReference>
<dbReference type="RefSeq" id="WP_183348241.1">
    <property type="nucleotide sequence ID" value="NZ_BLXY01000005.1"/>
</dbReference>
<dbReference type="InterPro" id="IPR027417">
    <property type="entry name" value="P-loop_NTPase"/>
</dbReference>
<reference evidence="2" key="2">
    <citation type="journal article" date="2021" name="Int. J. Syst. Evol. Microbiol.">
        <title>Geomonas silvestris sp. nov., Geomonas paludis sp. nov. and Geomonas limicola sp. nov., isolated from terrestrial environments, and emended description of the genus Geomonas.</title>
        <authorList>
            <person name="Itoh H."/>
            <person name="Xu Z."/>
            <person name="Masuda Y."/>
            <person name="Ushijima N."/>
            <person name="Hayakawa C."/>
            <person name="Shiratori Y."/>
            <person name="Senoo K."/>
        </authorList>
    </citation>
    <scope>NUCLEOTIDE SEQUENCE</scope>
    <source>
        <strain evidence="2">Red736</strain>
    </source>
</reference>
<evidence type="ECO:0000313" key="3">
    <source>
        <dbReference type="EMBL" id="UPU37099.1"/>
    </source>
</evidence>
<reference evidence="3" key="3">
    <citation type="submission" date="2022-04" db="EMBL/GenBank/DDBJ databases">
        <authorList>
            <person name="Liu G."/>
        </authorList>
    </citation>
    <scope>NUCLEOTIDE SEQUENCE</scope>
    <source>
        <strain evidence="3">RG22</strain>
    </source>
</reference>
<evidence type="ECO:0000313" key="5">
    <source>
        <dbReference type="Proteomes" id="UP000831485"/>
    </source>
</evidence>
<evidence type="ECO:0000313" key="4">
    <source>
        <dbReference type="Proteomes" id="UP000568888"/>
    </source>
</evidence>
<sequence>MNNNILNFFGQDAADISANRVESHDWQAAGVDCIYIIFITGRCGSTWLTHLLEDSGICGHPHELFNETLMPRFNKSIEAANFKEYFTGAVTQFSSGGRFGFKIDEWRLSHLLPLIDFRTLFPAEITRCFWMTRRDLVSQAFSFGRAKTTGHWHDFTAKTTEQKQDHVELSDARMWKEIIDILAKERRMAALFQREGIDYVPLDYEQMLADRLLTVMRVMIELGCRYEEINSFIQRMEDKTLRLEFGNKYEVLGRFCARYGRLLLTLDKERQEISTDELKRRLQLDYGLSLWERGTG</sequence>
<dbReference type="EMBL" id="BLXY01000005">
    <property type="protein sequence ID" value="GFO64804.1"/>
    <property type="molecule type" value="Genomic_DNA"/>
</dbReference>
<feature type="domain" description="Sulphotransferase Stf0" evidence="1">
    <location>
        <begin position="126"/>
        <end position="230"/>
    </location>
</feature>
<dbReference type="Proteomes" id="UP000831485">
    <property type="component" value="Chromosome"/>
</dbReference>
<accession>A0A6V8MY94</accession>
<evidence type="ECO:0000259" key="1">
    <source>
        <dbReference type="Pfam" id="PF09037"/>
    </source>
</evidence>
<reference evidence="4" key="1">
    <citation type="submission" date="2020-06" db="EMBL/GenBank/DDBJ databases">
        <title>Draft genomic sequecing of Geomonas sp. Red736.</title>
        <authorList>
            <person name="Itoh H."/>
            <person name="Xu Z.X."/>
            <person name="Ushijima N."/>
            <person name="Masuda Y."/>
            <person name="Shiratori Y."/>
            <person name="Senoo K."/>
        </authorList>
    </citation>
    <scope>NUCLEOTIDE SEQUENCE [LARGE SCALE GENOMIC DNA]</scope>
    <source>
        <strain evidence="4">Red736</strain>
    </source>
</reference>
<protein>
    <submittedName>
        <fullName evidence="3">Stf0 family sulfotransferase</fullName>
    </submittedName>
</protein>
<organism evidence="2 4">
    <name type="scientific">Geomonas paludis</name>
    <dbReference type="NCBI Taxonomy" id="2740185"/>
    <lineage>
        <taxon>Bacteria</taxon>
        <taxon>Pseudomonadati</taxon>
        <taxon>Thermodesulfobacteriota</taxon>
        <taxon>Desulfuromonadia</taxon>
        <taxon>Geobacterales</taxon>
        <taxon>Geobacteraceae</taxon>
        <taxon>Geomonas</taxon>
    </lineage>
</organism>
<dbReference type="Proteomes" id="UP000568888">
    <property type="component" value="Unassembled WGS sequence"/>
</dbReference>
<dbReference type="EMBL" id="CP096574">
    <property type="protein sequence ID" value="UPU37099.1"/>
    <property type="molecule type" value="Genomic_DNA"/>
</dbReference>
<keyword evidence="5" id="KW-1185">Reference proteome</keyword>
<dbReference type="AlphaFoldDB" id="A0A6V8MY94"/>
<dbReference type="SUPFAM" id="SSF52540">
    <property type="entry name" value="P-loop containing nucleoside triphosphate hydrolases"/>
    <property type="match status" value="1"/>
</dbReference>
<dbReference type="Gene3D" id="3.40.50.300">
    <property type="entry name" value="P-loop containing nucleotide triphosphate hydrolases"/>
    <property type="match status" value="1"/>
</dbReference>